<comment type="caution">
    <text evidence="2">The sequence shown here is derived from an EMBL/GenBank/DDBJ whole genome shotgun (WGS) entry which is preliminary data.</text>
</comment>
<dbReference type="GeneID" id="79857313"/>
<dbReference type="PROSITE" id="PS51257">
    <property type="entry name" value="PROKAR_LIPOPROTEIN"/>
    <property type="match status" value="1"/>
</dbReference>
<feature type="signal peptide" evidence="1">
    <location>
        <begin position="1"/>
        <end position="25"/>
    </location>
</feature>
<evidence type="ECO:0000256" key="1">
    <source>
        <dbReference type="SAM" id="SignalP"/>
    </source>
</evidence>
<dbReference type="Proteomes" id="UP001199915">
    <property type="component" value="Unassembled WGS sequence"/>
</dbReference>
<feature type="chain" id="PRO_5042080150" evidence="1">
    <location>
        <begin position="26"/>
        <end position="159"/>
    </location>
</feature>
<dbReference type="EMBL" id="JAKNFS010000002">
    <property type="protein sequence ID" value="MCG4764179.1"/>
    <property type="molecule type" value="Genomic_DNA"/>
</dbReference>
<dbReference type="RefSeq" id="WP_118640135.1">
    <property type="nucleotide sequence ID" value="NZ_JAAITR010000011.1"/>
</dbReference>
<gene>
    <name evidence="2" type="ORF">L0N21_01375</name>
</gene>
<sequence>MKRQPKIIIACLVMAVGLTSCTVTPADPSTGKYATQYPQTTLEYSIYINKQITVFVNELSTRLNQAVHSTDGVYENETEATEQSIQLLQETLDNVTAMQPSVGKEDDRLSLITAMQTALDHMKEYKESVESGETDLTNYSHIFETDINVLTGMASLYNQ</sequence>
<keyword evidence="1" id="KW-0732">Signal</keyword>
<evidence type="ECO:0000313" key="2">
    <source>
        <dbReference type="EMBL" id="MCG4764179.1"/>
    </source>
</evidence>
<name>A0AAE3JRW5_9FIRM</name>
<evidence type="ECO:0000313" key="3">
    <source>
        <dbReference type="Proteomes" id="UP001199915"/>
    </source>
</evidence>
<reference evidence="2" key="1">
    <citation type="submission" date="2022-01" db="EMBL/GenBank/DDBJ databases">
        <title>Collection of gut derived symbiotic bacterial strains cultured from healthy donors.</title>
        <authorList>
            <person name="Lin H."/>
            <person name="Kohout C."/>
            <person name="Waligurski E."/>
            <person name="Pamer E.G."/>
        </authorList>
    </citation>
    <scope>NUCLEOTIDE SEQUENCE</scope>
    <source>
        <strain evidence="2">DFI.5.49</strain>
    </source>
</reference>
<protein>
    <submittedName>
        <fullName evidence="2">DUF2153 domain-containing protein</fullName>
    </submittedName>
</protein>
<proteinExistence type="predicted"/>
<organism evidence="2 3">
    <name type="scientific">Fusicatenibacter saccharivorans</name>
    <dbReference type="NCBI Taxonomy" id="1150298"/>
    <lineage>
        <taxon>Bacteria</taxon>
        <taxon>Bacillati</taxon>
        <taxon>Bacillota</taxon>
        <taxon>Clostridia</taxon>
        <taxon>Lachnospirales</taxon>
        <taxon>Lachnospiraceae</taxon>
        <taxon>Fusicatenibacter</taxon>
    </lineage>
</organism>
<accession>A0AAE3JRW5</accession>
<dbReference type="AlphaFoldDB" id="A0AAE3JRW5"/>